<dbReference type="PANTHER" id="PTHR35901">
    <property type="entry name" value="RIBONUCLEASE VAPC3"/>
    <property type="match status" value="1"/>
</dbReference>
<evidence type="ECO:0000256" key="3">
    <source>
        <dbReference type="ARBA" id="ARBA00022723"/>
    </source>
</evidence>
<proteinExistence type="inferred from homology"/>
<feature type="binding site" evidence="6">
    <location>
        <position position="8"/>
    </location>
    <ligand>
        <name>Mg(2+)</name>
        <dbReference type="ChEBI" id="CHEBI:18420"/>
    </ligand>
</feature>
<keyword evidence="9" id="KW-1185">Reference proteome</keyword>
<dbReference type="SUPFAM" id="SSF88723">
    <property type="entry name" value="PIN domain-like"/>
    <property type="match status" value="1"/>
</dbReference>
<sequence>MAVDAVVDASVIAAAFFNEAHSEEARAYLRQGPILIAPDILRLEIASIAAKKVWRGETRLAVSAEAVRTIDDFVANTRSSASLAMRAFSLAADHHFSAYDAAYLALAEIEKAPLVTLDDKLIARTRDAGLGRLARRPRG</sequence>
<keyword evidence="1 6" id="KW-1277">Toxin-antitoxin system</keyword>
<accession>A0ABY4SM54</accession>
<feature type="binding site" evidence="6">
    <location>
        <position position="100"/>
    </location>
    <ligand>
        <name>Mg(2+)</name>
        <dbReference type="ChEBI" id="CHEBI:18420"/>
    </ligand>
</feature>
<dbReference type="EMBL" id="CP097649">
    <property type="protein sequence ID" value="URI15893.1"/>
    <property type="molecule type" value="Genomic_DNA"/>
</dbReference>
<dbReference type="InterPro" id="IPR051619">
    <property type="entry name" value="TypeII_TA_RNase_PINc/VapC"/>
</dbReference>
<reference evidence="8" key="1">
    <citation type="submission" date="2022-05" db="EMBL/GenBank/DDBJ databases">
        <title>Brevundimonas albigilva TT17 genome sequence.</title>
        <authorList>
            <person name="Lee K."/>
            <person name="Son H."/>
        </authorList>
    </citation>
    <scope>NUCLEOTIDE SEQUENCE</scope>
    <source>
        <strain evidence="8">TT17</strain>
    </source>
</reference>
<evidence type="ECO:0000313" key="8">
    <source>
        <dbReference type="EMBL" id="URI15893.1"/>
    </source>
</evidence>
<keyword evidence="4 6" id="KW-0378">Hydrolase</keyword>
<evidence type="ECO:0000256" key="2">
    <source>
        <dbReference type="ARBA" id="ARBA00022722"/>
    </source>
</evidence>
<dbReference type="PANTHER" id="PTHR35901:SF1">
    <property type="entry name" value="EXONUCLEASE VAPC9"/>
    <property type="match status" value="1"/>
</dbReference>
<dbReference type="InterPro" id="IPR044153">
    <property type="entry name" value="PIN_Pae0151-like"/>
</dbReference>
<keyword evidence="6" id="KW-0800">Toxin</keyword>
<dbReference type="InterPro" id="IPR022907">
    <property type="entry name" value="VapC_family"/>
</dbReference>
<comment type="similarity">
    <text evidence="6">Belongs to the PINc/VapC protein family.</text>
</comment>
<organism evidence="8 9">
    <name type="scientific">Brevundimonas albigilva</name>
    <dbReference type="NCBI Taxonomy" id="1312364"/>
    <lineage>
        <taxon>Bacteria</taxon>
        <taxon>Pseudomonadati</taxon>
        <taxon>Pseudomonadota</taxon>
        <taxon>Alphaproteobacteria</taxon>
        <taxon>Caulobacterales</taxon>
        <taxon>Caulobacteraceae</taxon>
        <taxon>Brevundimonas</taxon>
    </lineage>
</organism>
<evidence type="ECO:0000256" key="1">
    <source>
        <dbReference type="ARBA" id="ARBA00022649"/>
    </source>
</evidence>
<evidence type="ECO:0000256" key="5">
    <source>
        <dbReference type="ARBA" id="ARBA00022842"/>
    </source>
</evidence>
<evidence type="ECO:0000259" key="7">
    <source>
        <dbReference type="Pfam" id="PF01850"/>
    </source>
</evidence>
<evidence type="ECO:0000313" key="9">
    <source>
        <dbReference type="Proteomes" id="UP001055429"/>
    </source>
</evidence>
<dbReference type="InterPro" id="IPR029060">
    <property type="entry name" value="PIN-like_dom_sf"/>
</dbReference>
<keyword evidence="3 6" id="KW-0479">Metal-binding</keyword>
<keyword evidence="2 6" id="KW-0540">Nuclease</keyword>
<dbReference type="Pfam" id="PF01850">
    <property type="entry name" value="PIN"/>
    <property type="match status" value="1"/>
</dbReference>
<evidence type="ECO:0000256" key="6">
    <source>
        <dbReference type="HAMAP-Rule" id="MF_00265"/>
    </source>
</evidence>
<name>A0ABY4SM54_9CAUL</name>
<comment type="cofactor">
    <cofactor evidence="6">
        <name>Mg(2+)</name>
        <dbReference type="ChEBI" id="CHEBI:18420"/>
    </cofactor>
</comment>
<keyword evidence="5 6" id="KW-0460">Magnesium</keyword>
<dbReference type="Gene3D" id="3.40.50.1010">
    <property type="entry name" value="5'-nuclease"/>
    <property type="match status" value="1"/>
</dbReference>
<comment type="function">
    <text evidence="6">Toxic component of a toxin-antitoxin (TA) system. An RNase.</text>
</comment>
<dbReference type="CDD" id="cd09873">
    <property type="entry name" value="PIN_Pae0151-like"/>
    <property type="match status" value="1"/>
</dbReference>
<dbReference type="EC" id="3.1.-.-" evidence="6"/>
<feature type="domain" description="PIN" evidence="7">
    <location>
        <begin position="6"/>
        <end position="121"/>
    </location>
</feature>
<dbReference type="Proteomes" id="UP001055429">
    <property type="component" value="Chromosome"/>
</dbReference>
<evidence type="ECO:0000256" key="4">
    <source>
        <dbReference type="ARBA" id="ARBA00022801"/>
    </source>
</evidence>
<gene>
    <name evidence="6" type="primary">vapC</name>
    <name evidence="8" type="ORF">M8231_02565</name>
</gene>
<dbReference type="HAMAP" id="MF_00265">
    <property type="entry name" value="VapC_Nob1"/>
    <property type="match status" value="1"/>
</dbReference>
<dbReference type="RefSeq" id="WP_249751289.1">
    <property type="nucleotide sequence ID" value="NZ_CP097298.1"/>
</dbReference>
<protein>
    <recommendedName>
        <fullName evidence="6">Ribonuclease VapC</fullName>
        <shortName evidence="6">RNase VapC</shortName>
        <ecNumber evidence="6">3.1.-.-</ecNumber>
    </recommendedName>
    <alternativeName>
        <fullName evidence="6">Toxin VapC</fullName>
    </alternativeName>
</protein>
<dbReference type="InterPro" id="IPR002716">
    <property type="entry name" value="PIN_dom"/>
</dbReference>